<evidence type="ECO:0000313" key="2">
    <source>
        <dbReference type="Proteomes" id="UP001199319"/>
    </source>
</evidence>
<proteinExistence type="predicted"/>
<accession>A0AAE3AH65</accession>
<dbReference type="EMBL" id="JAJEPW010000030">
    <property type="protein sequence ID" value="MCC2129896.1"/>
    <property type="molecule type" value="Genomic_DNA"/>
</dbReference>
<protein>
    <recommendedName>
        <fullName evidence="3">Restriction endonuclease subunit S</fullName>
    </recommendedName>
</protein>
<evidence type="ECO:0000313" key="1">
    <source>
        <dbReference type="EMBL" id="MCC2129896.1"/>
    </source>
</evidence>
<reference evidence="1" key="1">
    <citation type="submission" date="2021-10" db="EMBL/GenBank/DDBJ databases">
        <title>Anaerobic single-cell dispensing facilitates the cultivation of human gut bacteria.</title>
        <authorList>
            <person name="Afrizal A."/>
        </authorList>
    </citation>
    <scope>NUCLEOTIDE SEQUENCE</scope>
    <source>
        <strain evidence="1">CLA-AA-H272</strain>
    </source>
</reference>
<organism evidence="1 2">
    <name type="scientific">Brotocaccenecus cirricatena</name>
    <dbReference type="NCBI Taxonomy" id="3064195"/>
    <lineage>
        <taxon>Bacteria</taxon>
        <taxon>Bacillati</taxon>
        <taxon>Bacillota</taxon>
        <taxon>Clostridia</taxon>
        <taxon>Eubacteriales</taxon>
        <taxon>Oscillospiraceae</taxon>
        <taxon>Brotocaccenecus</taxon>
    </lineage>
</organism>
<name>A0AAE3AH65_9FIRM</name>
<gene>
    <name evidence="1" type="ORF">LKD37_10290</name>
</gene>
<comment type="caution">
    <text evidence="1">The sequence shown here is derived from an EMBL/GenBank/DDBJ whole genome shotgun (WGS) entry which is preliminary data.</text>
</comment>
<evidence type="ECO:0008006" key="3">
    <source>
        <dbReference type="Google" id="ProtNLM"/>
    </source>
</evidence>
<sequence length="385" mass="43586">MEYKAFRIGALFEKLNAPYIGAGRKQDNVSKERTEEFSLPLINCKWGDNGIMYYGRPSDFVHYENVLSVVYNGPPTVGTVYAQPLIGVFTDAYLIALKKSVMPHMSMELCLYLKTAVEKAIHDTKYSRADKATWTGKVENDEIFLPVTDEGTPDWEYMQERISVLEQERISVLEQYLLAAGLDDYKLTTEDQETLNKKATFKPFSIGDLFVPLKGGYIGTGKKIGSATKARSEEYCIPLTCAKLGDNGIMYWGKKGDFRTYTNAISIIADGAVSAGLVYAQPEEAGVYSHSYFIRLENVEVSYRTNLYLASVLNKVLYPKYSRERPPRWENKVENDSILLPVTAEGQPDYSYMEQYIRVQEKLAIRDAIQLKDRIIEETKCVVGA</sequence>
<dbReference type="Proteomes" id="UP001199319">
    <property type="component" value="Unassembled WGS sequence"/>
</dbReference>
<dbReference type="AlphaFoldDB" id="A0AAE3AH65"/>
<keyword evidence="2" id="KW-1185">Reference proteome</keyword>
<dbReference type="RefSeq" id="WP_302929137.1">
    <property type="nucleotide sequence ID" value="NZ_JAJEPW010000030.1"/>
</dbReference>